<dbReference type="Proteomes" id="UP000014975">
    <property type="component" value="Unassembled WGS sequence"/>
</dbReference>
<dbReference type="PANTHER" id="PTHR46112:SF2">
    <property type="entry name" value="XAA-PRO AMINOPEPTIDASE P-RELATED"/>
    <property type="match status" value="1"/>
</dbReference>
<dbReference type="Pfam" id="PF01321">
    <property type="entry name" value="Creatinase_N"/>
    <property type="match status" value="1"/>
</dbReference>
<dbReference type="CDD" id="cd01066">
    <property type="entry name" value="APP_MetAP"/>
    <property type="match status" value="1"/>
</dbReference>
<keyword evidence="4" id="KW-1185">Reference proteome</keyword>
<dbReference type="Gene3D" id="3.40.350.10">
    <property type="entry name" value="Creatinase/prolidase N-terminal domain"/>
    <property type="match status" value="1"/>
</dbReference>
<evidence type="ECO:0000259" key="2">
    <source>
        <dbReference type="Pfam" id="PF01321"/>
    </source>
</evidence>
<reference evidence="3 4" key="1">
    <citation type="journal article" date="2013" name="Genome Announc.">
        <title>Draft genome sequences for three mercury-methylating, sulfate-reducing bacteria.</title>
        <authorList>
            <person name="Brown S.D."/>
            <person name="Hurt R.A.Jr."/>
            <person name="Gilmour C.C."/>
            <person name="Elias D.A."/>
        </authorList>
    </citation>
    <scope>NUCLEOTIDE SEQUENCE [LARGE SCALE GENOMIC DNA]</scope>
    <source>
        <strain evidence="3 4">DSM 16529</strain>
    </source>
</reference>
<feature type="domain" description="Creatinase N-terminal" evidence="2">
    <location>
        <begin position="16"/>
        <end position="142"/>
    </location>
</feature>
<organism evidence="3 4">
    <name type="scientific">Alkalidesulfovibrio alkalitolerans DSM 16529</name>
    <dbReference type="NCBI Taxonomy" id="1121439"/>
    <lineage>
        <taxon>Bacteria</taxon>
        <taxon>Pseudomonadati</taxon>
        <taxon>Thermodesulfobacteriota</taxon>
        <taxon>Desulfovibrionia</taxon>
        <taxon>Desulfovibrionales</taxon>
        <taxon>Desulfovibrionaceae</taxon>
        <taxon>Alkalidesulfovibrio</taxon>
    </lineage>
</organism>
<protein>
    <submittedName>
        <fullName evidence="3">Peptidase M24</fullName>
    </submittedName>
</protein>
<dbReference type="SUPFAM" id="SSF53092">
    <property type="entry name" value="Creatinase/prolidase N-terminal domain"/>
    <property type="match status" value="1"/>
</dbReference>
<dbReference type="OrthoDB" id="9806388at2"/>
<accession>S7T1Z1</accession>
<dbReference type="InterPro" id="IPR000994">
    <property type="entry name" value="Pept_M24"/>
</dbReference>
<dbReference type="InterPro" id="IPR000587">
    <property type="entry name" value="Creatinase_N"/>
</dbReference>
<dbReference type="eggNOG" id="COG0006">
    <property type="taxonomic scope" value="Bacteria"/>
</dbReference>
<dbReference type="Pfam" id="PF00557">
    <property type="entry name" value="Peptidase_M24"/>
    <property type="match status" value="1"/>
</dbReference>
<dbReference type="RefSeq" id="WP_020887954.1">
    <property type="nucleotide sequence ID" value="NZ_ATHI01000031.1"/>
</dbReference>
<dbReference type="Gene3D" id="3.90.230.10">
    <property type="entry name" value="Creatinase/methionine aminopeptidase superfamily"/>
    <property type="match status" value="1"/>
</dbReference>
<dbReference type="PANTHER" id="PTHR46112">
    <property type="entry name" value="AMINOPEPTIDASE"/>
    <property type="match status" value="1"/>
</dbReference>
<evidence type="ECO:0000313" key="3">
    <source>
        <dbReference type="EMBL" id="EPR30535.1"/>
    </source>
</evidence>
<dbReference type="InterPro" id="IPR036005">
    <property type="entry name" value="Creatinase/aminopeptidase-like"/>
</dbReference>
<gene>
    <name evidence="3" type="ORF">dsat_1257</name>
</gene>
<comment type="caution">
    <text evidence="3">The sequence shown here is derived from an EMBL/GenBank/DDBJ whole genome shotgun (WGS) entry which is preliminary data.</text>
</comment>
<dbReference type="InterPro" id="IPR050659">
    <property type="entry name" value="Peptidase_M24B"/>
</dbReference>
<dbReference type="SUPFAM" id="SSF55920">
    <property type="entry name" value="Creatinase/aminopeptidase"/>
    <property type="match status" value="1"/>
</dbReference>
<evidence type="ECO:0000259" key="1">
    <source>
        <dbReference type="Pfam" id="PF00557"/>
    </source>
</evidence>
<dbReference type="PATRIC" id="fig|1121439.3.peg.2641"/>
<proteinExistence type="predicted"/>
<dbReference type="InterPro" id="IPR029149">
    <property type="entry name" value="Creatin/AminoP/Spt16_N"/>
</dbReference>
<dbReference type="STRING" id="1121439.dsat_1257"/>
<name>S7T1Z1_9BACT</name>
<evidence type="ECO:0000313" key="4">
    <source>
        <dbReference type="Proteomes" id="UP000014975"/>
    </source>
</evidence>
<sequence length="407" mass="44428">MFETLERMPLEEVLGRHERCRALLAVHAPRAGGLMAFTKTNIYWLSGTLVPGVFWLPLAGEPILFLRRGAERAALESPLANIVQFRSYRDIPGLAAEIGSPLSKIVAAEKGGLPWNLAESLQKNLTQTDFLPGDGVLARARGVKSHRELAIMRLAGARHDQALRVRVPELVRPGMNEREISHLVWQAFFELGHMGHMRMNSFGEEIFLGHVAAGDSGNYPSVFDGPLGLRGEHPALPFMGYRGKIWQRGEPLALDCGFSLEGYATDKTQVLWAGEAATIPEKAKRGHDFCMRIQAWLAENLKPGAIPSELYRHCMASAESEGLLEGFMALAPNTVKFVGHGIGLAIDGWPVIAEGFEEPLEENQVVAIEPKFGIPGLGMVGVENTFVVTPSGGECITGCDYDIICVP</sequence>
<dbReference type="AlphaFoldDB" id="S7T1Z1"/>
<dbReference type="EMBL" id="ATHI01000031">
    <property type="protein sequence ID" value="EPR30535.1"/>
    <property type="molecule type" value="Genomic_DNA"/>
</dbReference>
<feature type="domain" description="Peptidase M24" evidence="1">
    <location>
        <begin position="151"/>
        <end position="389"/>
    </location>
</feature>